<proteinExistence type="predicted"/>
<evidence type="ECO:0000313" key="2">
    <source>
        <dbReference type="Proteomes" id="UP000575898"/>
    </source>
</evidence>
<evidence type="ECO:0000313" key="1">
    <source>
        <dbReference type="EMBL" id="MBB5019844.1"/>
    </source>
</evidence>
<reference evidence="1 2" key="1">
    <citation type="submission" date="2020-08" db="EMBL/GenBank/DDBJ databases">
        <title>Genomic Encyclopedia of Type Strains, Phase IV (KMG-IV): sequencing the most valuable type-strain genomes for metagenomic binning, comparative biology and taxonomic classification.</title>
        <authorList>
            <person name="Goeker M."/>
        </authorList>
    </citation>
    <scope>NUCLEOTIDE SEQUENCE [LARGE SCALE GENOMIC DNA]</scope>
    <source>
        <strain evidence="1 2">DSM 27165</strain>
    </source>
</reference>
<dbReference type="AlphaFoldDB" id="A0A840ML05"/>
<sequence length="180" mass="20407">MLDDQGNPHPSLRRSFWDKSIDASCPHFEWLADLIRPEDYPEWWAFSGYSDLLEFERDACHLARATVLFAESPGSLAELGALAVDNSLVKSLLVVVQETHTLERSFLKLGPLTRVERNQGLCVVGETPAYELTDDDFHSVLEHIDRWLPSIPRVQTFNPMIATHRLLLLADLVDLLVVSK</sequence>
<gene>
    <name evidence="1" type="ORF">HNQ59_003152</name>
</gene>
<accession>A0A840ML05</accession>
<name>A0A840ML05_9PROT</name>
<protein>
    <submittedName>
        <fullName evidence="1">Uncharacterized protein</fullName>
    </submittedName>
</protein>
<comment type="caution">
    <text evidence="1">The sequence shown here is derived from an EMBL/GenBank/DDBJ whole genome shotgun (WGS) entry which is preliminary data.</text>
</comment>
<dbReference type="InterPro" id="IPR049725">
    <property type="entry name" value="STM3845-like"/>
</dbReference>
<dbReference type="Proteomes" id="UP000575898">
    <property type="component" value="Unassembled WGS sequence"/>
</dbReference>
<dbReference type="EMBL" id="JACHHY010000021">
    <property type="protein sequence ID" value="MBB5019844.1"/>
    <property type="molecule type" value="Genomic_DNA"/>
</dbReference>
<dbReference type="NCBIfam" id="NF038232">
    <property type="entry name" value="STM3845_fam"/>
    <property type="match status" value="1"/>
</dbReference>
<organism evidence="1 2">
    <name type="scientific">Chitinivorax tropicus</name>
    <dbReference type="NCBI Taxonomy" id="714531"/>
    <lineage>
        <taxon>Bacteria</taxon>
        <taxon>Pseudomonadati</taxon>
        <taxon>Pseudomonadota</taxon>
        <taxon>Betaproteobacteria</taxon>
        <taxon>Chitinivorax</taxon>
    </lineage>
</organism>
<keyword evidence="2" id="KW-1185">Reference proteome</keyword>